<dbReference type="InterPro" id="IPR017437">
    <property type="entry name" value="ATP-NAD_kinase_PpnK-typ_C"/>
</dbReference>
<comment type="similarity">
    <text evidence="1">Belongs to the NAD kinase family.</text>
</comment>
<dbReference type="STRING" id="402676.B6JYC1"/>
<evidence type="ECO:0000313" key="7">
    <source>
        <dbReference type="EMBL" id="EEB06539.1"/>
    </source>
</evidence>
<dbReference type="GO" id="GO:0019674">
    <property type="term" value="P:NAD+ metabolic process"/>
    <property type="evidence" value="ECO:0007669"/>
    <property type="project" value="InterPro"/>
</dbReference>
<dbReference type="JaponicusDB" id="SJAG_01582"/>
<protein>
    <submittedName>
        <fullName evidence="7">NAD/NADH kinase</fullName>
    </submittedName>
</protein>
<dbReference type="GeneID" id="7049172"/>
<feature type="compositionally biased region" description="Low complexity" evidence="6">
    <location>
        <begin position="40"/>
        <end position="50"/>
    </location>
</feature>
<dbReference type="Pfam" id="PF01513">
    <property type="entry name" value="NAD_kinase"/>
    <property type="match status" value="1"/>
</dbReference>
<feature type="compositionally biased region" description="Polar residues" evidence="6">
    <location>
        <begin position="56"/>
        <end position="72"/>
    </location>
</feature>
<dbReference type="Gene3D" id="3.40.50.10330">
    <property type="entry name" value="Probable inorganic polyphosphate/atp-NAD kinase, domain 1"/>
    <property type="match status" value="1"/>
</dbReference>
<dbReference type="Proteomes" id="UP000001744">
    <property type="component" value="Unassembled WGS sequence"/>
</dbReference>
<name>B6JYC1_SCHJY</name>
<dbReference type="GO" id="GO:0006741">
    <property type="term" value="P:NADP+ biosynthetic process"/>
    <property type="evidence" value="ECO:0000318"/>
    <property type="project" value="GO_Central"/>
</dbReference>
<keyword evidence="8" id="KW-1185">Reference proteome</keyword>
<dbReference type="InterPro" id="IPR016064">
    <property type="entry name" value="NAD/diacylglycerol_kinase_sf"/>
</dbReference>
<evidence type="ECO:0000256" key="5">
    <source>
        <dbReference type="ARBA" id="ARBA00023027"/>
    </source>
</evidence>
<dbReference type="PANTHER" id="PTHR20275">
    <property type="entry name" value="NAD KINASE"/>
    <property type="match status" value="1"/>
</dbReference>
<evidence type="ECO:0000256" key="6">
    <source>
        <dbReference type="SAM" id="MobiDB-lite"/>
    </source>
</evidence>
<dbReference type="VEuPathDB" id="FungiDB:SJAG_01582"/>
<dbReference type="HOGENOM" id="CLU_008831_1_4_1"/>
<dbReference type="eggNOG" id="KOG2178">
    <property type="taxonomic scope" value="Eukaryota"/>
</dbReference>
<dbReference type="SUPFAM" id="SSF111331">
    <property type="entry name" value="NAD kinase/diacylglycerol kinase-like"/>
    <property type="match status" value="1"/>
</dbReference>
<keyword evidence="2" id="KW-0808">Transferase</keyword>
<organism evidence="7 8">
    <name type="scientific">Schizosaccharomyces japonicus (strain yFS275 / FY16936)</name>
    <name type="common">Fission yeast</name>
    <dbReference type="NCBI Taxonomy" id="402676"/>
    <lineage>
        <taxon>Eukaryota</taxon>
        <taxon>Fungi</taxon>
        <taxon>Dikarya</taxon>
        <taxon>Ascomycota</taxon>
        <taxon>Taphrinomycotina</taxon>
        <taxon>Schizosaccharomycetes</taxon>
        <taxon>Schizosaccharomycetales</taxon>
        <taxon>Schizosaccharomycetaceae</taxon>
        <taxon>Schizosaccharomyces</taxon>
    </lineage>
</organism>
<evidence type="ECO:0000256" key="1">
    <source>
        <dbReference type="ARBA" id="ARBA00010995"/>
    </source>
</evidence>
<keyword evidence="5" id="KW-0520">NAD</keyword>
<evidence type="ECO:0000256" key="2">
    <source>
        <dbReference type="ARBA" id="ARBA00022679"/>
    </source>
</evidence>
<dbReference type="AlphaFoldDB" id="B6JYC1"/>
<proteinExistence type="inferred from homology"/>
<dbReference type="HAMAP" id="MF_00361">
    <property type="entry name" value="NAD_kinase"/>
    <property type="match status" value="1"/>
</dbReference>
<dbReference type="RefSeq" id="XP_002172832.1">
    <property type="nucleotide sequence ID" value="XM_002172796.2"/>
</dbReference>
<dbReference type="InterPro" id="IPR017438">
    <property type="entry name" value="ATP-NAD_kinase_N"/>
</dbReference>
<sequence>MSLDKGEGTVKTANLADEKNDVSGMDKPNANDKSLPRRMSGLSLSTLSTSPGIYRTGSSSSLMNKTTGNPRTGKSRWTRRNSRTEFDTRKRQIGRVKNVPIGSCLLHLSLENKQKDALLHQLSVEPSNKKDLTILGAKVKELSQLLSSTKLKFEFHEILFITNEGESAISAMVQLVRLLTQRTQPLSDVNEKSAPKFSIGAANGNHQQEKQETEEGKKPQSTCTIYLEKSLFMHPAITSLPHGRIQFWTQELCANNPNMFDCVITVGDDSTALRASWLFQEVVPPVISFSVAKHGFLTMFDAKDYMKVITRVFDSGFTVNLRMRFECTLMKYSADTNSHMQAGQWSVLNELVVDRGPNPFMTSLELFGDEEHITSVQADGLCISTPSGSTAYSLAAGGSLCHPGIPCVLISPICPHTLSFRPLVLPDSLILRILVPIDARSTAWCAFDGRNRTELSQGDYIQVSASPYPFPSVHTSKYTADWFYALRRSLNWNDRSKRQHDTHRTPSTVSTFSEVFKNGK</sequence>
<feature type="compositionally biased region" description="Basic and acidic residues" evidence="6">
    <location>
        <begin position="207"/>
        <end position="218"/>
    </location>
</feature>
<gene>
    <name evidence="7" type="ORF">SJAG_01582</name>
</gene>
<dbReference type="OrthoDB" id="24581at2759"/>
<evidence type="ECO:0000256" key="4">
    <source>
        <dbReference type="ARBA" id="ARBA00022857"/>
    </source>
</evidence>
<dbReference type="GO" id="GO:0003951">
    <property type="term" value="F:NAD+ kinase activity"/>
    <property type="evidence" value="ECO:0000318"/>
    <property type="project" value="GO_Central"/>
</dbReference>
<keyword evidence="3 7" id="KW-0418">Kinase</keyword>
<dbReference type="Pfam" id="PF20143">
    <property type="entry name" value="NAD_kinase_C"/>
    <property type="match status" value="1"/>
</dbReference>
<reference evidence="7 8" key="1">
    <citation type="journal article" date="2011" name="Science">
        <title>Comparative functional genomics of the fission yeasts.</title>
        <authorList>
            <person name="Rhind N."/>
            <person name="Chen Z."/>
            <person name="Yassour M."/>
            <person name="Thompson D.A."/>
            <person name="Haas B.J."/>
            <person name="Habib N."/>
            <person name="Wapinski I."/>
            <person name="Roy S."/>
            <person name="Lin M.F."/>
            <person name="Heiman D.I."/>
            <person name="Young S.K."/>
            <person name="Furuya K."/>
            <person name="Guo Y."/>
            <person name="Pidoux A."/>
            <person name="Chen H.M."/>
            <person name="Robbertse B."/>
            <person name="Goldberg J.M."/>
            <person name="Aoki K."/>
            <person name="Bayne E.H."/>
            <person name="Berlin A.M."/>
            <person name="Desjardins C.A."/>
            <person name="Dobbs E."/>
            <person name="Dukaj L."/>
            <person name="Fan L."/>
            <person name="FitzGerald M.G."/>
            <person name="French C."/>
            <person name="Gujja S."/>
            <person name="Hansen K."/>
            <person name="Keifenheim D."/>
            <person name="Levin J.Z."/>
            <person name="Mosher R.A."/>
            <person name="Mueller C.A."/>
            <person name="Pfiffner J."/>
            <person name="Priest M."/>
            <person name="Russ C."/>
            <person name="Smialowska A."/>
            <person name="Swoboda P."/>
            <person name="Sykes S.M."/>
            <person name="Vaughn M."/>
            <person name="Vengrova S."/>
            <person name="Yoder R."/>
            <person name="Zeng Q."/>
            <person name="Allshire R."/>
            <person name="Baulcombe D."/>
            <person name="Birren B.W."/>
            <person name="Brown W."/>
            <person name="Ekwall K."/>
            <person name="Kellis M."/>
            <person name="Leatherwood J."/>
            <person name="Levin H."/>
            <person name="Margalit H."/>
            <person name="Martienssen R."/>
            <person name="Nieduszynski C.A."/>
            <person name="Spatafora J.W."/>
            <person name="Friedman N."/>
            <person name="Dalgaard J.Z."/>
            <person name="Baumann P."/>
            <person name="Niki H."/>
            <person name="Regev A."/>
            <person name="Nusbaum C."/>
        </authorList>
    </citation>
    <scope>NUCLEOTIDE SEQUENCE [LARGE SCALE GENOMIC DNA]</scope>
    <source>
        <strain evidence="8">yFS275 / FY16936</strain>
    </source>
</reference>
<evidence type="ECO:0000313" key="8">
    <source>
        <dbReference type="Proteomes" id="UP000001744"/>
    </source>
</evidence>
<keyword evidence="4" id="KW-0521">NADP</keyword>
<dbReference type="PANTHER" id="PTHR20275:SF0">
    <property type="entry name" value="NAD KINASE"/>
    <property type="match status" value="1"/>
</dbReference>
<feature type="region of interest" description="Disordered" evidence="6">
    <location>
        <begin position="1"/>
        <end position="85"/>
    </location>
</feature>
<evidence type="ECO:0000256" key="3">
    <source>
        <dbReference type="ARBA" id="ARBA00022777"/>
    </source>
</evidence>
<feature type="region of interest" description="Disordered" evidence="6">
    <location>
        <begin position="197"/>
        <end position="220"/>
    </location>
</feature>
<dbReference type="Gene3D" id="2.60.200.30">
    <property type="entry name" value="Probable inorganic polyphosphate/atp-NAD kinase, domain 2"/>
    <property type="match status" value="1"/>
</dbReference>
<dbReference type="InterPro" id="IPR002504">
    <property type="entry name" value="NADK"/>
</dbReference>
<dbReference type="EMBL" id="KE651168">
    <property type="protein sequence ID" value="EEB06539.1"/>
    <property type="molecule type" value="Genomic_DNA"/>
</dbReference>
<accession>B6JYC1</accession>